<feature type="compositionally biased region" description="Low complexity" evidence="1">
    <location>
        <begin position="63"/>
        <end position="74"/>
    </location>
</feature>
<keyword evidence="2" id="KW-0812">Transmembrane</keyword>
<dbReference type="RefSeq" id="WP_269310160.1">
    <property type="nucleotide sequence ID" value="NZ_CP098242.1"/>
</dbReference>
<keyword evidence="5" id="KW-1185">Reference proteome</keyword>
<dbReference type="InterPro" id="IPR011723">
    <property type="entry name" value="Znf/thioredoxin_put"/>
</dbReference>
<evidence type="ECO:0000256" key="1">
    <source>
        <dbReference type="SAM" id="MobiDB-lite"/>
    </source>
</evidence>
<evidence type="ECO:0000313" key="4">
    <source>
        <dbReference type="EMBL" id="WAW11054.1"/>
    </source>
</evidence>
<feature type="domain" description="Zinc finger/thioredoxin putative" evidence="3">
    <location>
        <begin position="3"/>
        <end position="38"/>
    </location>
</feature>
<evidence type="ECO:0000256" key="2">
    <source>
        <dbReference type="SAM" id="Phobius"/>
    </source>
</evidence>
<evidence type="ECO:0000259" key="3">
    <source>
        <dbReference type="Pfam" id="PF13719"/>
    </source>
</evidence>
<feature type="region of interest" description="Disordered" evidence="1">
    <location>
        <begin position="238"/>
        <end position="260"/>
    </location>
</feature>
<dbReference type="InterPro" id="IPR021834">
    <property type="entry name" value="DUF3426"/>
</dbReference>
<feature type="transmembrane region" description="Helical" evidence="2">
    <location>
        <begin position="303"/>
        <end position="328"/>
    </location>
</feature>
<gene>
    <name evidence="4" type="ORF">NB640_05315</name>
</gene>
<accession>A0A9E9P3J2</accession>
<organism evidence="4 5">
    <name type="scientific">Oxalobacter vibrioformis</name>
    <dbReference type="NCBI Taxonomy" id="933080"/>
    <lineage>
        <taxon>Bacteria</taxon>
        <taxon>Pseudomonadati</taxon>
        <taxon>Pseudomonadota</taxon>
        <taxon>Betaproteobacteria</taxon>
        <taxon>Burkholderiales</taxon>
        <taxon>Oxalobacteraceae</taxon>
        <taxon>Oxalobacter</taxon>
    </lineage>
</organism>
<keyword evidence="2" id="KW-0472">Membrane</keyword>
<evidence type="ECO:0000313" key="5">
    <source>
        <dbReference type="Proteomes" id="UP001156215"/>
    </source>
</evidence>
<proteinExistence type="predicted"/>
<sequence>MILVTKCPHCQTTFRVTEDQLKLYEGAVRCGVCQQIFNGTDHLQTEPPVLTDKPAAVEKKKAAPAAPKSSPATPQDTPAKKAVVPNKPVSKPAPPQPRHEADDITLSLADEDINASSSESEALFDALEEELSTISLELGQVTGQLFGNELEEMPEIEEEEPDALTPEQPVTINEIVSDEAVYTKPPAPAATTRFGNLSPYPDLGAPAKNTVYSTAPRLDDVAEVAPSTSIEAEVVEPDDPAILRHQRSQRLSSQNREPDPLMDTADSHHAAFFELAEEDDTDDNLYNEPSFVTKGRRKKRTGLFSGTFVTLATIALLGALGVQCLYMFSDRIVVWWPPAESAVAKACDMLACPRRLETRISSLSIESSELQVIPELGDRYTLSLLVRNSGSSYQSWPHIELTLMDQGKKPVVRRAFSPANYLPDANRIIRGIPPYSEESVKLYLEMKTEFNADYRIALFYP</sequence>
<reference evidence="4" key="1">
    <citation type="journal article" date="2022" name="Front. Microbiol.">
        <title>New perspectives on an old grouping: The genomic and phenotypic variability of Oxalobacter formigenes and the implications for calcium oxalate stone prevention.</title>
        <authorList>
            <person name="Chmiel J.A."/>
            <person name="Carr C."/>
            <person name="Stuivenberg G.A."/>
            <person name="Venema R."/>
            <person name="Chanyi R.M."/>
            <person name="Al K.F."/>
            <person name="Giguere D."/>
            <person name="Say H."/>
            <person name="Akouris P.P."/>
            <person name="Dominguez Romero S.A."/>
            <person name="Kwong A."/>
            <person name="Tai V."/>
            <person name="Koval S.F."/>
            <person name="Razvi H."/>
            <person name="Bjazevic J."/>
            <person name="Burton J.P."/>
        </authorList>
    </citation>
    <scope>NUCLEOTIDE SEQUENCE</scope>
    <source>
        <strain evidence="4">WoOx3</strain>
    </source>
</reference>
<feature type="region of interest" description="Disordered" evidence="1">
    <location>
        <begin position="56"/>
        <end position="100"/>
    </location>
</feature>
<protein>
    <submittedName>
        <fullName evidence="4">Zinc-ribbon and DUF3426 domain-containing protein</fullName>
    </submittedName>
</protein>
<dbReference type="NCBIfam" id="TIGR02098">
    <property type="entry name" value="MJ0042_CXXC"/>
    <property type="match status" value="1"/>
</dbReference>
<dbReference type="AlphaFoldDB" id="A0A9E9P3J2"/>
<name>A0A9E9P3J2_9BURK</name>
<dbReference type="Pfam" id="PF13719">
    <property type="entry name" value="Zn_ribbon_5"/>
    <property type="match status" value="1"/>
</dbReference>
<dbReference type="Proteomes" id="UP001156215">
    <property type="component" value="Chromosome"/>
</dbReference>
<dbReference type="EMBL" id="CP098242">
    <property type="protein sequence ID" value="WAW11054.1"/>
    <property type="molecule type" value="Genomic_DNA"/>
</dbReference>
<dbReference type="Pfam" id="PF11906">
    <property type="entry name" value="DUF3426"/>
    <property type="match status" value="1"/>
</dbReference>
<keyword evidence="2" id="KW-1133">Transmembrane helix</keyword>
<dbReference type="KEGG" id="ovb:NB640_05315"/>